<evidence type="ECO:0000256" key="1">
    <source>
        <dbReference type="ARBA" id="ARBA00001947"/>
    </source>
</evidence>
<dbReference type="PANTHER" id="PTHR43350:SF19">
    <property type="entry name" value="D-GULOSIDE 3-DEHYDROGENASE"/>
    <property type="match status" value="1"/>
</dbReference>
<evidence type="ECO:0000256" key="5">
    <source>
        <dbReference type="ARBA" id="ARBA00023002"/>
    </source>
</evidence>
<evidence type="ECO:0000313" key="7">
    <source>
        <dbReference type="EMBL" id="UVI33805.1"/>
    </source>
</evidence>
<dbReference type="Proteomes" id="UP001057877">
    <property type="component" value="Chromosome"/>
</dbReference>
<name>A0ABY5SMA5_9BACL</name>
<dbReference type="PANTHER" id="PTHR43350">
    <property type="entry name" value="NAD-DEPENDENT ALCOHOL DEHYDROGENASE"/>
    <property type="match status" value="1"/>
</dbReference>
<keyword evidence="3" id="KW-0479">Metal-binding</keyword>
<keyword evidence="4" id="KW-0862">Zinc</keyword>
<protein>
    <submittedName>
        <fullName evidence="7">Zinc-binding dehydrogenase</fullName>
    </submittedName>
</protein>
<evidence type="ECO:0000256" key="2">
    <source>
        <dbReference type="ARBA" id="ARBA00008072"/>
    </source>
</evidence>
<gene>
    <name evidence="7" type="ORF">L1F29_30140</name>
</gene>
<evidence type="ECO:0000256" key="4">
    <source>
        <dbReference type="ARBA" id="ARBA00022833"/>
    </source>
</evidence>
<dbReference type="InterPro" id="IPR036291">
    <property type="entry name" value="NAD(P)-bd_dom_sf"/>
</dbReference>
<dbReference type="InterPro" id="IPR013149">
    <property type="entry name" value="ADH-like_C"/>
</dbReference>
<keyword evidence="5" id="KW-0560">Oxidoreductase</keyword>
<accession>A0ABY5SMA5</accession>
<organism evidence="7 8">
    <name type="scientific">Paenibacillus spongiae</name>
    <dbReference type="NCBI Taxonomy" id="2909671"/>
    <lineage>
        <taxon>Bacteria</taxon>
        <taxon>Bacillati</taxon>
        <taxon>Bacillota</taxon>
        <taxon>Bacilli</taxon>
        <taxon>Bacillales</taxon>
        <taxon>Paenibacillaceae</taxon>
        <taxon>Paenibacillus</taxon>
    </lineage>
</organism>
<dbReference type="InterPro" id="IPR011032">
    <property type="entry name" value="GroES-like_sf"/>
</dbReference>
<comment type="cofactor">
    <cofactor evidence="1">
        <name>Zn(2+)</name>
        <dbReference type="ChEBI" id="CHEBI:29105"/>
    </cofactor>
</comment>
<dbReference type="SUPFAM" id="SSF50129">
    <property type="entry name" value="GroES-like"/>
    <property type="match status" value="1"/>
</dbReference>
<dbReference type="SUPFAM" id="SSF51735">
    <property type="entry name" value="NAD(P)-binding Rossmann-fold domains"/>
    <property type="match status" value="1"/>
</dbReference>
<keyword evidence="8" id="KW-1185">Reference proteome</keyword>
<evidence type="ECO:0000256" key="3">
    <source>
        <dbReference type="ARBA" id="ARBA00022723"/>
    </source>
</evidence>
<evidence type="ECO:0000313" key="8">
    <source>
        <dbReference type="Proteomes" id="UP001057877"/>
    </source>
</evidence>
<evidence type="ECO:0000259" key="6">
    <source>
        <dbReference type="Pfam" id="PF00107"/>
    </source>
</evidence>
<feature type="domain" description="Alcohol dehydrogenase-like C-terminal" evidence="6">
    <location>
        <begin position="142"/>
        <end position="232"/>
    </location>
</feature>
<dbReference type="EMBL" id="CP091430">
    <property type="protein sequence ID" value="UVI33805.1"/>
    <property type="molecule type" value="Genomic_DNA"/>
</dbReference>
<proteinExistence type="inferred from homology"/>
<reference evidence="7" key="1">
    <citation type="submission" date="2022-01" db="EMBL/GenBank/DDBJ databases">
        <title>Paenibacillus spongiae sp. nov., isolated from marine sponge.</title>
        <authorList>
            <person name="Li Z."/>
            <person name="Zhang M."/>
        </authorList>
    </citation>
    <scope>NUCLEOTIDE SEQUENCE</scope>
    <source>
        <strain evidence="7">PHS-Z3</strain>
    </source>
</reference>
<dbReference type="RefSeq" id="WP_258389858.1">
    <property type="nucleotide sequence ID" value="NZ_CP091430.1"/>
</dbReference>
<dbReference type="Gene3D" id="3.40.50.720">
    <property type="entry name" value="NAD(P)-binding Rossmann-like Domain"/>
    <property type="match status" value="1"/>
</dbReference>
<dbReference type="Gene3D" id="3.90.180.10">
    <property type="entry name" value="Medium-chain alcohol dehydrogenases, catalytic domain"/>
    <property type="match status" value="1"/>
</dbReference>
<sequence>MNYAVQINGNRRAELVSEAGPQRCEAGHVRGQSVYSLISPGTELMSGFMIELQKPSRTGYATVFRIDEMGEGVTGLEIGDHVLCMGPHQSSQHVQAGDVVKLPDGLSPDLGVLARLLNVSMTTLMTTAARPGELVLVTGAGPVGFLAAHLFKRCGYEVMICDPDARRREAARASGIEHVYAEPPLDDPEWSERRAALVLECSGHEAAVLSGAKFARLKGEVVLIGVPWKRRTELFAQELLSVIFFQYVVVRSGWEWEIPLHPGHFQPHSIFTDLHKGVRWLSEGLTDLSVLTRKVSPRDANQVYNDIADGKYPELFILFDWQGIADTE</sequence>
<comment type="similarity">
    <text evidence="2">Belongs to the zinc-containing alcohol dehydrogenase family.</text>
</comment>
<dbReference type="Pfam" id="PF00107">
    <property type="entry name" value="ADH_zinc_N"/>
    <property type="match status" value="1"/>
</dbReference>